<name>A0A371RKA4_9PROT</name>
<accession>A0A371RKA4</accession>
<evidence type="ECO:0008006" key="3">
    <source>
        <dbReference type="Google" id="ProtNLM"/>
    </source>
</evidence>
<dbReference type="PROSITE" id="PS51257">
    <property type="entry name" value="PROKAR_LIPOPROTEIN"/>
    <property type="match status" value="1"/>
</dbReference>
<dbReference type="RefSeq" id="WP_116392530.1">
    <property type="nucleotide sequence ID" value="NZ_CAXQPM010000003.1"/>
</dbReference>
<dbReference type="InParanoid" id="A0A371RKA4"/>
<gene>
    <name evidence="1" type="ORF">DX908_11850</name>
</gene>
<sequence>MDRRLLIALSAALGVAACASPQVGDDGAYYPAGYSDGCRTAEAIQSSFGVKRHRDEHLFKTEPSYQAGWRAGYTQCRRMDDLDNRPGDLGEWETY</sequence>
<dbReference type="EMBL" id="QUQO01000001">
    <property type="protein sequence ID" value="RFB05898.1"/>
    <property type="molecule type" value="Genomic_DNA"/>
</dbReference>
<protein>
    <recommendedName>
        <fullName evidence="3">Lipoprotein</fullName>
    </recommendedName>
</protein>
<dbReference type="OrthoDB" id="8481463at2"/>
<reference evidence="1 2" key="1">
    <citation type="submission" date="2018-08" db="EMBL/GenBank/DDBJ databases">
        <title>Parvularcula sp. SM1705, isolated from surface water of the South Sea China.</title>
        <authorList>
            <person name="Sun L."/>
        </authorList>
    </citation>
    <scope>NUCLEOTIDE SEQUENCE [LARGE SCALE GENOMIC DNA]</scope>
    <source>
        <strain evidence="1 2">SM1705</strain>
    </source>
</reference>
<proteinExistence type="predicted"/>
<organism evidence="1 2">
    <name type="scientific">Parvularcula marina</name>
    <dbReference type="NCBI Taxonomy" id="2292771"/>
    <lineage>
        <taxon>Bacteria</taxon>
        <taxon>Pseudomonadati</taxon>
        <taxon>Pseudomonadota</taxon>
        <taxon>Alphaproteobacteria</taxon>
        <taxon>Parvularculales</taxon>
        <taxon>Parvularculaceae</taxon>
        <taxon>Parvularcula</taxon>
    </lineage>
</organism>
<dbReference type="AlphaFoldDB" id="A0A371RKA4"/>
<evidence type="ECO:0000313" key="1">
    <source>
        <dbReference type="EMBL" id="RFB05898.1"/>
    </source>
</evidence>
<comment type="caution">
    <text evidence="1">The sequence shown here is derived from an EMBL/GenBank/DDBJ whole genome shotgun (WGS) entry which is preliminary data.</text>
</comment>
<dbReference type="Proteomes" id="UP000264589">
    <property type="component" value="Unassembled WGS sequence"/>
</dbReference>
<keyword evidence="2" id="KW-1185">Reference proteome</keyword>
<evidence type="ECO:0000313" key="2">
    <source>
        <dbReference type="Proteomes" id="UP000264589"/>
    </source>
</evidence>